<dbReference type="RefSeq" id="WP_283758083.1">
    <property type="nucleotide sequence ID" value="NZ_JAQOSQ010000008.1"/>
</dbReference>
<comment type="caution">
    <text evidence="4">The sequence shown here is derived from an EMBL/GenBank/DDBJ whole genome shotgun (WGS) entry which is preliminary data.</text>
</comment>
<name>A0ABT7BW64_9CYAN</name>
<organism evidence="4 5">
    <name type="scientific">Roseofilum casamattae BLCC-M143</name>
    <dbReference type="NCBI Taxonomy" id="3022442"/>
    <lineage>
        <taxon>Bacteria</taxon>
        <taxon>Bacillati</taxon>
        <taxon>Cyanobacteriota</taxon>
        <taxon>Cyanophyceae</taxon>
        <taxon>Desertifilales</taxon>
        <taxon>Desertifilaceae</taxon>
        <taxon>Roseofilum</taxon>
        <taxon>Roseofilum casamattae</taxon>
    </lineage>
</organism>
<dbReference type="Gene3D" id="3.40.630.30">
    <property type="match status" value="1"/>
</dbReference>
<dbReference type="PANTHER" id="PTHR10545">
    <property type="entry name" value="DIAMINE N-ACETYLTRANSFERASE"/>
    <property type="match status" value="1"/>
</dbReference>
<evidence type="ECO:0000256" key="1">
    <source>
        <dbReference type="ARBA" id="ARBA00022679"/>
    </source>
</evidence>
<proteinExistence type="predicted"/>
<evidence type="ECO:0000256" key="2">
    <source>
        <dbReference type="ARBA" id="ARBA00023315"/>
    </source>
</evidence>
<dbReference type="Proteomes" id="UP001232992">
    <property type="component" value="Unassembled WGS sequence"/>
</dbReference>
<feature type="domain" description="N-acetyltransferase" evidence="3">
    <location>
        <begin position="9"/>
        <end position="160"/>
    </location>
</feature>
<protein>
    <submittedName>
        <fullName evidence="4">GNAT family N-acetyltransferase</fullName>
    </submittedName>
</protein>
<evidence type="ECO:0000313" key="4">
    <source>
        <dbReference type="EMBL" id="MDJ1183429.1"/>
    </source>
</evidence>
<evidence type="ECO:0000313" key="5">
    <source>
        <dbReference type="Proteomes" id="UP001232992"/>
    </source>
</evidence>
<dbReference type="InterPro" id="IPR051016">
    <property type="entry name" value="Diverse_Substrate_AcTransf"/>
</dbReference>
<dbReference type="InterPro" id="IPR000182">
    <property type="entry name" value="GNAT_dom"/>
</dbReference>
<accession>A0ABT7BW64</accession>
<dbReference type="SUPFAM" id="SSF55729">
    <property type="entry name" value="Acyl-CoA N-acyltransferases (Nat)"/>
    <property type="match status" value="1"/>
</dbReference>
<evidence type="ECO:0000259" key="3">
    <source>
        <dbReference type="PROSITE" id="PS51186"/>
    </source>
</evidence>
<dbReference type="PROSITE" id="PS51186">
    <property type="entry name" value="GNAT"/>
    <property type="match status" value="1"/>
</dbReference>
<sequence>MTSNANSKLHIRPAVVNDVPLLLQLINTLAEYERLSHEVVATEAALEEHLFGSRPYADALIALWDGEPAGFALFFYNYSTFLAQPGLYLEDLFVLPEFRRRGIGTALFARLAKIALEEGCGRFEWSVLDWNESAIAFYEEMGARVQPDWRICRIVASSLPQLAARSRI</sequence>
<dbReference type="CDD" id="cd04301">
    <property type="entry name" value="NAT_SF"/>
    <property type="match status" value="1"/>
</dbReference>
<dbReference type="InterPro" id="IPR016181">
    <property type="entry name" value="Acyl_CoA_acyltransferase"/>
</dbReference>
<dbReference type="PANTHER" id="PTHR10545:SF29">
    <property type="entry name" value="GH14572P-RELATED"/>
    <property type="match status" value="1"/>
</dbReference>
<reference evidence="4 5" key="1">
    <citation type="submission" date="2023-01" db="EMBL/GenBank/DDBJ databases">
        <title>Novel diversity within Roseofilum (Cyanobacteria; Desertifilaceae) from marine benthic mats with descriptions of four novel species.</title>
        <authorList>
            <person name="Wang Y."/>
            <person name="Berthold D.E."/>
            <person name="Hu J."/>
            <person name="Lefler F.W."/>
            <person name="Laughinghouse H.D. IV."/>
        </authorList>
    </citation>
    <scope>NUCLEOTIDE SEQUENCE [LARGE SCALE GENOMIC DNA]</scope>
    <source>
        <strain evidence="4 5">BLCC-M143</strain>
    </source>
</reference>
<keyword evidence="2" id="KW-0012">Acyltransferase</keyword>
<keyword evidence="1" id="KW-0808">Transferase</keyword>
<dbReference type="EMBL" id="JAQOSQ010000008">
    <property type="protein sequence ID" value="MDJ1183429.1"/>
    <property type="molecule type" value="Genomic_DNA"/>
</dbReference>
<gene>
    <name evidence="4" type="ORF">PMH09_09475</name>
</gene>
<keyword evidence="5" id="KW-1185">Reference proteome</keyword>
<dbReference type="Pfam" id="PF00583">
    <property type="entry name" value="Acetyltransf_1"/>
    <property type="match status" value="1"/>
</dbReference>